<sequence>MIVRTTALVGLLVMLGSIDAQQSTYGKQLRGVTQWKSLDFVFSSPREREEALASRRFIPENCIPLDMDVDYHSNPLRSRVFVTVPRFIEGIPATLGIISQQQGASGPLIEPYPNAAIQATPEDGRCQGIVSVFRTMIDECNRLWVVDTGKIGDRRICLPKIVAFDLRTDQIIHQYQIPANQLTCDVSLLVSILVDVRDPPPTGSCSNTMIYAADVTGSGLIVYDMARGKSWRVTNKLMNPNPDHGTFNIASDSFDLMDGMISMALSPKAPSDFTFNSAYGVSSNRPAVLNDRLLFFHALASISESAVRTSVLHNDTMWAEDAGAMPRAFRVIGRRTSQSAAEAMDGNGNLFFGLLNQMAIACWDSTTNYNPNNFRIVSQNQETLQFPSGVKIVRNRKGVEELWVMSCRFQKIMAGTFNRNETNFRVQAIQIPDLLDGSRTCRPGRL</sequence>
<feature type="chain" id="PRO_5046214126" description="Major royal jelly protein" evidence="6">
    <location>
        <begin position="21"/>
        <end position="446"/>
    </location>
</feature>
<evidence type="ECO:0000256" key="4">
    <source>
        <dbReference type="ARBA" id="ARBA00022729"/>
    </source>
</evidence>
<evidence type="ECO:0000313" key="7">
    <source>
        <dbReference type="EnsemblMetazoa" id="AALFPA23_004191.P5018"/>
    </source>
</evidence>
<comment type="similarity">
    <text evidence="2">Belongs to the major royal jelly protein family.</text>
</comment>
<evidence type="ECO:0008006" key="9">
    <source>
        <dbReference type="Google" id="ProtNLM"/>
    </source>
</evidence>
<proteinExistence type="inferred from homology"/>
<keyword evidence="8" id="KW-1185">Reference proteome</keyword>
<dbReference type="RefSeq" id="XP_019534039.3">
    <property type="nucleotide sequence ID" value="XM_019678494.3"/>
</dbReference>
<dbReference type="GeneID" id="109405429"/>
<evidence type="ECO:0000256" key="5">
    <source>
        <dbReference type="ARBA" id="ARBA00023180"/>
    </source>
</evidence>
<dbReference type="Proteomes" id="UP000069940">
    <property type="component" value="Unassembled WGS sequence"/>
</dbReference>
<comment type="subcellular location">
    <subcellularLocation>
        <location evidence="1">Secreted</location>
    </subcellularLocation>
</comment>
<keyword evidence="4 6" id="KW-0732">Signal</keyword>
<reference evidence="8" key="1">
    <citation type="journal article" date="2015" name="Proc. Natl. Acad. Sci. U.S.A.">
        <title>Genome sequence of the Asian Tiger mosquito, Aedes albopictus, reveals insights into its biology, genetics, and evolution.</title>
        <authorList>
            <person name="Chen X.G."/>
            <person name="Jiang X."/>
            <person name="Gu J."/>
            <person name="Xu M."/>
            <person name="Wu Y."/>
            <person name="Deng Y."/>
            <person name="Zhang C."/>
            <person name="Bonizzoni M."/>
            <person name="Dermauw W."/>
            <person name="Vontas J."/>
            <person name="Armbruster P."/>
            <person name="Huang X."/>
            <person name="Yang Y."/>
            <person name="Zhang H."/>
            <person name="He W."/>
            <person name="Peng H."/>
            <person name="Liu Y."/>
            <person name="Wu K."/>
            <person name="Chen J."/>
            <person name="Lirakis M."/>
            <person name="Topalis P."/>
            <person name="Van Leeuwen T."/>
            <person name="Hall A.B."/>
            <person name="Jiang X."/>
            <person name="Thorpe C."/>
            <person name="Mueller R.L."/>
            <person name="Sun C."/>
            <person name="Waterhouse R.M."/>
            <person name="Yan G."/>
            <person name="Tu Z.J."/>
            <person name="Fang X."/>
            <person name="James A.A."/>
        </authorList>
    </citation>
    <scope>NUCLEOTIDE SEQUENCE [LARGE SCALE GENOMIC DNA]</scope>
    <source>
        <strain evidence="8">Foshan</strain>
    </source>
</reference>
<organism evidence="7 8">
    <name type="scientific">Aedes albopictus</name>
    <name type="common">Asian tiger mosquito</name>
    <name type="synonym">Stegomyia albopicta</name>
    <dbReference type="NCBI Taxonomy" id="7160"/>
    <lineage>
        <taxon>Eukaryota</taxon>
        <taxon>Metazoa</taxon>
        <taxon>Ecdysozoa</taxon>
        <taxon>Arthropoda</taxon>
        <taxon>Hexapoda</taxon>
        <taxon>Insecta</taxon>
        <taxon>Pterygota</taxon>
        <taxon>Neoptera</taxon>
        <taxon>Endopterygota</taxon>
        <taxon>Diptera</taxon>
        <taxon>Nematocera</taxon>
        <taxon>Culicoidea</taxon>
        <taxon>Culicidae</taxon>
        <taxon>Culicinae</taxon>
        <taxon>Aedini</taxon>
        <taxon>Aedes</taxon>
        <taxon>Stegomyia</taxon>
    </lineage>
</organism>
<dbReference type="PANTHER" id="PTHR10009:SF7">
    <property type="entry name" value="GH10609P-RELATED"/>
    <property type="match status" value="1"/>
</dbReference>
<name>A0ABM1XZ45_AEDAL</name>
<accession>A0ABM1XZ45</accession>
<dbReference type="InterPro" id="IPR017996">
    <property type="entry name" value="MRJP/yellow-related"/>
</dbReference>
<evidence type="ECO:0000256" key="6">
    <source>
        <dbReference type="SAM" id="SignalP"/>
    </source>
</evidence>
<keyword evidence="5" id="KW-0325">Glycoprotein</keyword>
<dbReference type="Gene3D" id="2.120.10.30">
    <property type="entry name" value="TolB, C-terminal domain"/>
    <property type="match status" value="1"/>
</dbReference>
<keyword evidence="3" id="KW-0964">Secreted</keyword>
<evidence type="ECO:0000313" key="8">
    <source>
        <dbReference type="Proteomes" id="UP000069940"/>
    </source>
</evidence>
<feature type="signal peptide" evidence="6">
    <location>
        <begin position="1"/>
        <end position="20"/>
    </location>
</feature>
<evidence type="ECO:0000256" key="3">
    <source>
        <dbReference type="ARBA" id="ARBA00022525"/>
    </source>
</evidence>
<dbReference type="EnsemblMetazoa" id="AALFPA23_004191.R5018">
    <property type="protein sequence ID" value="AALFPA23_004191.P5018"/>
    <property type="gene ID" value="AALFPA23_004191"/>
</dbReference>
<protein>
    <recommendedName>
        <fullName evidence="9">Major royal jelly protein</fullName>
    </recommendedName>
</protein>
<dbReference type="PANTHER" id="PTHR10009">
    <property type="entry name" value="PROTEIN YELLOW-RELATED"/>
    <property type="match status" value="1"/>
</dbReference>
<dbReference type="Pfam" id="PF03022">
    <property type="entry name" value="MRJP"/>
    <property type="match status" value="1"/>
</dbReference>
<evidence type="ECO:0000256" key="1">
    <source>
        <dbReference type="ARBA" id="ARBA00004613"/>
    </source>
</evidence>
<dbReference type="InterPro" id="IPR011042">
    <property type="entry name" value="6-blade_b-propeller_TolB-like"/>
</dbReference>
<dbReference type="PRINTS" id="PR01366">
    <property type="entry name" value="ROYALJELLY"/>
</dbReference>
<evidence type="ECO:0000256" key="2">
    <source>
        <dbReference type="ARBA" id="ARBA00009127"/>
    </source>
</evidence>
<reference evidence="7" key="2">
    <citation type="submission" date="2025-05" db="UniProtKB">
        <authorList>
            <consortium name="EnsemblMetazoa"/>
        </authorList>
    </citation>
    <scope>IDENTIFICATION</scope>
    <source>
        <strain evidence="7">Foshan</strain>
    </source>
</reference>